<protein>
    <recommendedName>
        <fullName evidence="4">50S ribosomal protein L22</fullName>
    </recommendedName>
</protein>
<reference evidence="3" key="1">
    <citation type="submission" date="2017-09" db="EMBL/GenBank/DDBJ databases">
        <title>Depth-based differentiation of microbial function through sediment-hosted aquifers and enrichment of novel symbionts in the deep terrestrial subsurface.</title>
        <authorList>
            <person name="Probst A.J."/>
            <person name="Ladd B."/>
            <person name="Jarett J.K."/>
            <person name="Geller-Mcgrath D.E."/>
            <person name="Sieber C.M.K."/>
            <person name="Emerson J.B."/>
            <person name="Anantharaman K."/>
            <person name="Thomas B.C."/>
            <person name="Malmstrom R."/>
            <person name="Stieglmeier M."/>
            <person name="Klingl A."/>
            <person name="Woyke T."/>
            <person name="Ryan C.M."/>
            <person name="Banfield J.F."/>
        </authorList>
    </citation>
    <scope>NUCLEOTIDE SEQUENCE [LARGE SCALE GENOMIC DNA]</scope>
</reference>
<evidence type="ECO:0000313" key="3">
    <source>
        <dbReference type="Proteomes" id="UP000228711"/>
    </source>
</evidence>
<name>A0A2H0YT26_9BACT</name>
<dbReference type="InterPro" id="IPR036394">
    <property type="entry name" value="Ribosomal_uL22_sf"/>
</dbReference>
<evidence type="ECO:0008006" key="4">
    <source>
        <dbReference type="Google" id="ProtNLM"/>
    </source>
</evidence>
<evidence type="ECO:0000313" key="2">
    <source>
        <dbReference type="EMBL" id="PIS41637.1"/>
    </source>
</evidence>
<feature type="region of interest" description="Disordered" evidence="1">
    <location>
        <begin position="37"/>
        <end position="82"/>
    </location>
</feature>
<comment type="caution">
    <text evidence="2">The sequence shown here is derived from an EMBL/GenBank/DDBJ whole genome shotgun (WGS) entry which is preliminary data.</text>
</comment>
<gene>
    <name evidence="2" type="ORF">COT25_01890</name>
</gene>
<evidence type="ECO:0000256" key="1">
    <source>
        <dbReference type="SAM" id="MobiDB-lite"/>
    </source>
</evidence>
<organism evidence="2 3">
    <name type="scientific">Candidatus Kerfeldbacteria bacterium CG08_land_8_20_14_0_20_42_7</name>
    <dbReference type="NCBI Taxonomy" id="2014245"/>
    <lineage>
        <taxon>Bacteria</taxon>
        <taxon>Candidatus Kerfeldiibacteriota</taxon>
    </lineage>
</organism>
<feature type="non-terminal residue" evidence="2">
    <location>
        <position position="1"/>
    </location>
</feature>
<dbReference type="GO" id="GO:0003735">
    <property type="term" value="F:structural constituent of ribosome"/>
    <property type="evidence" value="ECO:0007669"/>
    <property type="project" value="InterPro"/>
</dbReference>
<dbReference type="GO" id="GO:0005840">
    <property type="term" value="C:ribosome"/>
    <property type="evidence" value="ECO:0007669"/>
    <property type="project" value="InterPro"/>
</dbReference>
<dbReference type="GO" id="GO:0006412">
    <property type="term" value="P:translation"/>
    <property type="evidence" value="ECO:0007669"/>
    <property type="project" value="InterPro"/>
</dbReference>
<dbReference type="EMBL" id="PEXV01000069">
    <property type="protein sequence ID" value="PIS41637.1"/>
    <property type="molecule type" value="Genomic_DNA"/>
</dbReference>
<dbReference type="AlphaFoldDB" id="A0A2H0YT26"/>
<feature type="compositionally biased region" description="Polar residues" evidence="1">
    <location>
        <begin position="73"/>
        <end position="82"/>
    </location>
</feature>
<accession>A0A2H0YT26</accession>
<feature type="compositionally biased region" description="Basic and acidic residues" evidence="1">
    <location>
        <begin position="37"/>
        <end position="71"/>
    </location>
</feature>
<sequence>YMQKAMGKADVIRKRASHIFLVLEEYQPKDAGKIKAQKEVEKKEKMGFKKETAKTPGKTKAEKVKISERKTATKQTPKSSKK</sequence>
<proteinExistence type="predicted"/>
<dbReference type="Gene3D" id="3.90.470.10">
    <property type="entry name" value="Ribosomal protein L22/L17"/>
    <property type="match status" value="1"/>
</dbReference>
<dbReference type="Proteomes" id="UP000228711">
    <property type="component" value="Unassembled WGS sequence"/>
</dbReference>